<dbReference type="GO" id="GO:0006099">
    <property type="term" value="P:tricarboxylic acid cycle"/>
    <property type="evidence" value="ECO:0007669"/>
    <property type="project" value="UniProtKB-UniPathway"/>
</dbReference>
<accession>R8B1R8</accession>
<evidence type="ECO:0000313" key="2">
    <source>
        <dbReference type="Proteomes" id="UP000016540"/>
    </source>
</evidence>
<dbReference type="GO" id="GO:0046912">
    <property type="term" value="F:acyltransferase activity, acyl groups converted into alkyl on transfer"/>
    <property type="evidence" value="ECO:0007669"/>
    <property type="project" value="InterPro"/>
</dbReference>
<dbReference type="PATRIC" id="fig|1318628.3.peg.1453"/>
<dbReference type="AlphaFoldDB" id="R8B1R8"/>
<dbReference type="InterPro" id="IPR036969">
    <property type="entry name" value="Citrate_synthase_sf"/>
</dbReference>
<organism evidence="1 2">
    <name type="scientific">Marinobacter lipolyticus SM19</name>
    <dbReference type="NCBI Taxonomy" id="1318628"/>
    <lineage>
        <taxon>Bacteria</taxon>
        <taxon>Pseudomonadati</taxon>
        <taxon>Pseudomonadota</taxon>
        <taxon>Gammaproteobacteria</taxon>
        <taxon>Pseudomonadales</taxon>
        <taxon>Marinobacteraceae</taxon>
        <taxon>Marinobacter</taxon>
    </lineage>
</organism>
<dbReference type="Gene3D" id="1.10.580.10">
    <property type="entry name" value="Citrate Synthase, domain 1"/>
    <property type="match status" value="1"/>
</dbReference>
<dbReference type="RefSeq" id="WP_012137457.1">
    <property type="nucleotide sequence ID" value="NZ_KE007317.1"/>
</dbReference>
<dbReference type="InterPro" id="IPR016143">
    <property type="entry name" value="Citrate_synth-like_sm_a-sub"/>
</dbReference>
<gene>
    <name evidence="1" type="ORF">MARLIPOL_07259</name>
</gene>
<dbReference type="EMBL" id="ASAD01000010">
    <property type="protein sequence ID" value="EON92531.1"/>
    <property type="molecule type" value="Genomic_DNA"/>
</dbReference>
<dbReference type="Gene3D" id="1.10.230.10">
    <property type="entry name" value="Cytochrome P450-Terp, domain 2"/>
    <property type="match status" value="1"/>
</dbReference>
<dbReference type="STRING" id="1318628.MARLIPOL_07259"/>
<dbReference type="SUPFAM" id="SSF48256">
    <property type="entry name" value="Citrate synthase"/>
    <property type="match status" value="1"/>
</dbReference>
<dbReference type="OrthoDB" id="5405293at2"/>
<proteinExistence type="predicted"/>
<protein>
    <submittedName>
        <fullName evidence="1">Uncharacterized protein</fullName>
    </submittedName>
</protein>
<name>R8B1R8_9GAMM</name>
<dbReference type="eggNOG" id="COG0372">
    <property type="taxonomic scope" value="Bacteria"/>
</dbReference>
<keyword evidence="2" id="KW-1185">Reference proteome</keyword>
<dbReference type="HOGENOM" id="CLU_070533_2_0_6"/>
<dbReference type="InterPro" id="IPR016142">
    <property type="entry name" value="Citrate_synth-like_lrg_a-sub"/>
</dbReference>
<sequence>MNHERLFKTESHWLTRIGKAYLTERVVLHGKDLHHELDHLEWLHLYLYSILERDPGVNVAKMLNSYWVGTSYPDPSIWPNHVAALAGSVRTTPSLGLMAGLSISEASIYGRRPEVRALDFFYRAGRWCDEGNALEEFVDNEKSRGRILYGYGRPLANTDERIAFTLDKAKEYGFAEGRYLKMAFAVYEHLNSKYGYSMNVAAVHAALAADMGFSCEEYQLILTPCFVTGMAPCFRDTKRRPEGSFFPIRCESIVYHGVGKRDWEDTPT</sequence>
<comment type="caution">
    <text evidence="1">The sequence shown here is derived from an EMBL/GenBank/DDBJ whole genome shotgun (WGS) entry which is preliminary data.</text>
</comment>
<reference evidence="1 2" key="1">
    <citation type="journal article" date="2013" name="Genome Announc.">
        <title>Draft Genome Sequence of the Moderately Halophilic Bacterium Marinobacter lipolyticus Strain SM19.</title>
        <authorList>
            <person name="Papke R.T."/>
            <person name="de la Haba R.R."/>
            <person name="Infante-Dominguez C."/>
            <person name="Perez D."/>
            <person name="Sanchez-Porro C."/>
            <person name="Lapierre P."/>
            <person name="Ventosa A."/>
        </authorList>
    </citation>
    <scope>NUCLEOTIDE SEQUENCE [LARGE SCALE GENOMIC DNA]</scope>
    <source>
        <strain evidence="1 2">SM19</strain>
    </source>
</reference>
<evidence type="ECO:0000313" key="1">
    <source>
        <dbReference type="EMBL" id="EON92531.1"/>
    </source>
</evidence>
<dbReference type="UniPathway" id="UPA00223">
    <property type="reaction ID" value="UER00717"/>
</dbReference>
<dbReference type="Proteomes" id="UP000016540">
    <property type="component" value="Unassembled WGS sequence"/>
</dbReference>